<feature type="signal peptide" evidence="1">
    <location>
        <begin position="1"/>
        <end position="19"/>
    </location>
</feature>
<evidence type="ECO:0000256" key="1">
    <source>
        <dbReference type="SAM" id="SignalP"/>
    </source>
</evidence>
<feature type="chain" id="PRO_5021906211" description="DUF4450 domain-containing protein" evidence="1">
    <location>
        <begin position="20"/>
        <end position="205"/>
    </location>
</feature>
<comment type="caution">
    <text evidence="2">The sequence shown here is derived from an EMBL/GenBank/DDBJ whole genome shotgun (WGS) entry which is preliminary data.</text>
</comment>
<sequence>MKKLSLLIILFFTAAISHAQTATIDSTDVKFKKVLDDGQMVFTMPPGFGATPIVKNRQMHYEFAIKSIDKPYEIRYSIAPMTIKALADMYARDKSKEELTAKTLSMTVALNVGGGGWDPTMGFGPFPPQSVKSEFGADWGGTWFINVKNNSFGTEYKYCGMTTLHKSGVADAYIMYLCNSKEDLITLMKENMKIDGLFYALKFKQ</sequence>
<protein>
    <recommendedName>
        <fullName evidence="4">DUF4450 domain-containing protein</fullName>
    </recommendedName>
</protein>
<evidence type="ECO:0000313" key="3">
    <source>
        <dbReference type="Proteomes" id="UP000318733"/>
    </source>
</evidence>
<accession>A0A556MU82</accession>
<keyword evidence="3" id="KW-1185">Reference proteome</keyword>
<keyword evidence="1" id="KW-0732">Signal</keyword>
<proteinExistence type="predicted"/>
<dbReference type="EMBL" id="VLPK01000001">
    <property type="protein sequence ID" value="TSJ43382.1"/>
    <property type="molecule type" value="Genomic_DNA"/>
</dbReference>
<evidence type="ECO:0008006" key="4">
    <source>
        <dbReference type="Google" id="ProtNLM"/>
    </source>
</evidence>
<dbReference type="RefSeq" id="WP_222103922.1">
    <property type="nucleotide sequence ID" value="NZ_VLPK01000001.1"/>
</dbReference>
<name>A0A556MU82_9SPHI</name>
<reference evidence="2 3" key="1">
    <citation type="submission" date="2019-07" db="EMBL/GenBank/DDBJ databases">
        <authorList>
            <person name="Huq M.A."/>
        </authorList>
    </citation>
    <scope>NUCLEOTIDE SEQUENCE [LARGE SCALE GENOMIC DNA]</scope>
    <source>
        <strain evidence="2 3">MAH-19</strain>
    </source>
</reference>
<gene>
    <name evidence="2" type="ORF">FO440_04085</name>
</gene>
<organism evidence="2 3">
    <name type="scientific">Mucilaginibacter corticis</name>
    <dbReference type="NCBI Taxonomy" id="2597670"/>
    <lineage>
        <taxon>Bacteria</taxon>
        <taxon>Pseudomonadati</taxon>
        <taxon>Bacteroidota</taxon>
        <taxon>Sphingobacteriia</taxon>
        <taxon>Sphingobacteriales</taxon>
        <taxon>Sphingobacteriaceae</taxon>
        <taxon>Mucilaginibacter</taxon>
    </lineage>
</organism>
<dbReference type="AlphaFoldDB" id="A0A556MU82"/>
<dbReference type="Proteomes" id="UP000318733">
    <property type="component" value="Unassembled WGS sequence"/>
</dbReference>
<evidence type="ECO:0000313" key="2">
    <source>
        <dbReference type="EMBL" id="TSJ43382.1"/>
    </source>
</evidence>